<evidence type="ECO:0000313" key="2">
    <source>
        <dbReference type="EnsemblPlants" id="Zm00001eb308020_P001"/>
    </source>
</evidence>
<proteinExistence type="predicted"/>
<keyword evidence="3" id="KW-1185">Reference proteome</keyword>
<keyword evidence="1" id="KW-0812">Transmembrane</keyword>
<protein>
    <submittedName>
        <fullName evidence="2">Uncharacterized protein</fullName>
    </submittedName>
</protein>
<reference evidence="2" key="3">
    <citation type="submission" date="2021-05" db="UniProtKB">
        <authorList>
            <consortium name="EnsemblPlants"/>
        </authorList>
    </citation>
    <scope>IDENTIFICATION</scope>
    <source>
        <strain evidence="2">cv. B73</strain>
    </source>
</reference>
<dbReference type="AlphaFoldDB" id="A0A804Q740"/>
<dbReference type="Proteomes" id="UP000007305">
    <property type="component" value="Chromosome 7"/>
</dbReference>
<keyword evidence="1" id="KW-0472">Membrane</keyword>
<dbReference type="InParanoid" id="A0A804Q740"/>
<reference evidence="3" key="1">
    <citation type="submission" date="2015-12" db="EMBL/GenBank/DDBJ databases">
        <title>Update maize B73 reference genome by single molecule sequencing technologies.</title>
        <authorList>
            <consortium name="Maize Genome Sequencing Project"/>
            <person name="Ware D."/>
        </authorList>
    </citation>
    <scope>NUCLEOTIDE SEQUENCE [LARGE SCALE GENOMIC DNA]</scope>
    <source>
        <strain evidence="3">cv. B73</strain>
    </source>
</reference>
<accession>A0A804Q740</accession>
<dbReference type="EnsemblPlants" id="Zm00001eb308020_T001">
    <property type="protein sequence ID" value="Zm00001eb308020_P001"/>
    <property type="gene ID" value="Zm00001eb308020"/>
</dbReference>
<dbReference type="PROSITE" id="PS51257">
    <property type="entry name" value="PROKAR_LIPOPROTEIN"/>
    <property type="match status" value="1"/>
</dbReference>
<name>A0A804Q740_MAIZE</name>
<evidence type="ECO:0000256" key="1">
    <source>
        <dbReference type="SAM" id="Phobius"/>
    </source>
</evidence>
<keyword evidence="1" id="KW-1133">Transmembrane helix</keyword>
<dbReference type="Gramene" id="Zm00001eb308020_T001">
    <property type="protein sequence ID" value="Zm00001eb308020_P001"/>
    <property type="gene ID" value="Zm00001eb308020"/>
</dbReference>
<sequence length="159" mass="16789">MALLAARTAIFPFPMAVASLQGCEPVPNPAARPCQSLCAARSFLVLGLLLSSPGRSALLALLRRTPSLYVPSKLPGPCASLSRPPASNSSILVIEEQSPRSASSPRLFASCAQHAIVFVFLVSQRALALAILCSTSLTSFALPVILAATRREALMWWCA</sequence>
<reference evidence="2" key="2">
    <citation type="submission" date="2019-07" db="EMBL/GenBank/DDBJ databases">
        <authorList>
            <person name="Seetharam A."/>
            <person name="Woodhouse M."/>
            <person name="Cannon E."/>
        </authorList>
    </citation>
    <scope>NUCLEOTIDE SEQUENCE [LARGE SCALE GENOMIC DNA]</scope>
    <source>
        <strain evidence="2">cv. B73</strain>
    </source>
</reference>
<evidence type="ECO:0000313" key="3">
    <source>
        <dbReference type="Proteomes" id="UP000007305"/>
    </source>
</evidence>
<feature type="transmembrane region" description="Helical" evidence="1">
    <location>
        <begin position="129"/>
        <end position="148"/>
    </location>
</feature>
<organism evidence="2 3">
    <name type="scientific">Zea mays</name>
    <name type="common">Maize</name>
    <dbReference type="NCBI Taxonomy" id="4577"/>
    <lineage>
        <taxon>Eukaryota</taxon>
        <taxon>Viridiplantae</taxon>
        <taxon>Streptophyta</taxon>
        <taxon>Embryophyta</taxon>
        <taxon>Tracheophyta</taxon>
        <taxon>Spermatophyta</taxon>
        <taxon>Magnoliopsida</taxon>
        <taxon>Liliopsida</taxon>
        <taxon>Poales</taxon>
        <taxon>Poaceae</taxon>
        <taxon>PACMAD clade</taxon>
        <taxon>Panicoideae</taxon>
        <taxon>Andropogonodae</taxon>
        <taxon>Andropogoneae</taxon>
        <taxon>Tripsacinae</taxon>
        <taxon>Zea</taxon>
    </lineage>
</organism>